<dbReference type="SUPFAM" id="SSF53474">
    <property type="entry name" value="alpha/beta-Hydrolases"/>
    <property type="match status" value="1"/>
</dbReference>
<dbReference type="InterPro" id="IPR000073">
    <property type="entry name" value="AB_hydrolase_1"/>
</dbReference>
<gene>
    <name evidence="2" type="ORF">GCM10009855_31660</name>
</gene>
<feature type="domain" description="AB hydrolase-1" evidence="1">
    <location>
        <begin position="20"/>
        <end position="250"/>
    </location>
</feature>
<dbReference type="GO" id="GO:0016787">
    <property type="term" value="F:hydrolase activity"/>
    <property type="evidence" value="ECO:0007669"/>
    <property type="project" value="UniProtKB-KW"/>
</dbReference>
<evidence type="ECO:0000259" key="1">
    <source>
        <dbReference type="Pfam" id="PF12697"/>
    </source>
</evidence>
<name>A0ABN3HVQ0_9ACTN</name>
<dbReference type="PANTHER" id="PTHR43194">
    <property type="entry name" value="HYDROLASE ALPHA/BETA FOLD FAMILY"/>
    <property type="match status" value="1"/>
</dbReference>
<keyword evidence="3" id="KW-1185">Reference proteome</keyword>
<dbReference type="InterPro" id="IPR029058">
    <property type="entry name" value="AB_hydrolase_fold"/>
</dbReference>
<dbReference type="PANTHER" id="PTHR43194:SF2">
    <property type="entry name" value="PEROXISOMAL MEMBRANE PROTEIN LPX1"/>
    <property type="match status" value="1"/>
</dbReference>
<evidence type="ECO:0000313" key="3">
    <source>
        <dbReference type="Proteomes" id="UP001501170"/>
    </source>
</evidence>
<sequence>MNGLLDYGGLDRDEGGLGAIVLLHGLMGRGRTWSRQIPWLRRYGRVFTFDAAYHQGRFDDSRPPAPEDIATERFVADVGEVITWIDRGPAVLVGHSMGGLHAWCAAAEFPELVSAIVVEDMAPDFRGRTTGDWAPWFDSWPERFAGLDEAVAMFGDVAGRYFYEAFDDGRLHGSIPVWAAIAEEWGTRDFWAQWEAVDVPALLVEAEHSVTPPGQMADMAVRGGQARYPQSAYLRVPGAGHLVHDDRPGVYRGAVEAFLSGLAG</sequence>
<dbReference type="RefSeq" id="WP_045536844.1">
    <property type="nucleotide sequence ID" value="NZ_BAAARB010000020.1"/>
</dbReference>
<comment type="caution">
    <text evidence="2">The sequence shown here is derived from an EMBL/GenBank/DDBJ whole genome shotgun (WGS) entry which is preliminary data.</text>
</comment>
<evidence type="ECO:0000313" key="2">
    <source>
        <dbReference type="EMBL" id="GAA2389146.1"/>
    </source>
</evidence>
<dbReference type="Gene3D" id="3.40.50.1820">
    <property type="entry name" value="alpha/beta hydrolase"/>
    <property type="match status" value="1"/>
</dbReference>
<dbReference type="Pfam" id="PF12697">
    <property type="entry name" value="Abhydrolase_6"/>
    <property type="match status" value="1"/>
</dbReference>
<dbReference type="Proteomes" id="UP001501170">
    <property type="component" value="Unassembled WGS sequence"/>
</dbReference>
<dbReference type="InterPro" id="IPR050228">
    <property type="entry name" value="Carboxylesterase_BioH"/>
</dbReference>
<protein>
    <submittedName>
        <fullName evidence="2">Alpha/beta hydrolase</fullName>
    </submittedName>
</protein>
<organism evidence="2 3">
    <name type="scientific">Gordonia cholesterolivorans</name>
    <dbReference type="NCBI Taxonomy" id="559625"/>
    <lineage>
        <taxon>Bacteria</taxon>
        <taxon>Bacillati</taxon>
        <taxon>Actinomycetota</taxon>
        <taxon>Actinomycetes</taxon>
        <taxon>Mycobacteriales</taxon>
        <taxon>Gordoniaceae</taxon>
        <taxon>Gordonia</taxon>
    </lineage>
</organism>
<dbReference type="EMBL" id="BAAARB010000020">
    <property type="protein sequence ID" value="GAA2389146.1"/>
    <property type="molecule type" value="Genomic_DNA"/>
</dbReference>
<reference evidence="2 3" key="1">
    <citation type="journal article" date="2019" name="Int. J. Syst. Evol. Microbiol.">
        <title>The Global Catalogue of Microorganisms (GCM) 10K type strain sequencing project: providing services to taxonomists for standard genome sequencing and annotation.</title>
        <authorList>
            <consortium name="The Broad Institute Genomics Platform"/>
            <consortium name="The Broad Institute Genome Sequencing Center for Infectious Disease"/>
            <person name="Wu L."/>
            <person name="Ma J."/>
        </authorList>
    </citation>
    <scope>NUCLEOTIDE SEQUENCE [LARGE SCALE GENOMIC DNA]</scope>
    <source>
        <strain evidence="2 3">JCM 16227</strain>
    </source>
</reference>
<keyword evidence="2" id="KW-0378">Hydrolase</keyword>
<proteinExistence type="predicted"/>
<accession>A0ABN3HVQ0</accession>